<dbReference type="EMBL" id="PGTZ01000006">
    <property type="protein sequence ID" value="PJI94458.1"/>
    <property type="molecule type" value="Genomic_DNA"/>
</dbReference>
<dbReference type="RefSeq" id="WP_157803652.1">
    <property type="nucleotide sequence ID" value="NZ_PGTZ01000006.1"/>
</dbReference>
<name>A0A2M8WU76_9MICO</name>
<dbReference type="CDD" id="cd16936">
    <property type="entry name" value="HATPase_RsbW-like"/>
    <property type="match status" value="1"/>
</dbReference>
<protein>
    <submittedName>
        <fullName evidence="3">Anti-sigma regulatory factor (Ser/Thr protein kinase)</fullName>
    </submittedName>
</protein>
<dbReference type="Pfam" id="PF13581">
    <property type="entry name" value="HATPase_c_2"/>
    <property type="match status" value="1"/>
</dbReference>
<evidence type="ECO:0000256" key="1">
    <source>
        <dbReference type="ARBA" id="ARBA00022527"/>
    </source>
</evidence>
<evidence type="ECO:0000259" key="2">
    <source>
        <dbReference type="Pfam" id="PF13581"/>
    </source>
</evidence>
<keyword evidence="3" id="KW-0418">Kinase</keyword>
<comment type="caution">
    <text evidence="3">The sequence shown here is derived from an EMBL/GenBank/DDBJ whole genome shotgun (WGS) entry which is preliminary data.</text>
</comment>
<sequence length="148" mass="15597">MSLASHRAPGSFRVVRTWDLERLEDLAAVRSDLREVLGTAHEEAPSVEQLSERIVLAASELAANALRHGAPPASLRLLTDGEAWVLDALDHAAAHAAQVAGDRAPGDGGYGLLLVGRLSDGVGSYVVGGTKHVWARFADECEEPARAG</sequence>
<evidence type="ECO:0000313" key="4">
    <source>
        <dbReference type="Proteomes" id="UP000231586"/>
    </source>
</evidence>
<keyword evidence="3" id="KW-0808">Transferase</keyword>
<dbReference type="InterPro" id="IPR050267">
    <property type="entry name" value="Anti-sigma-factor_SerPK"/>
</dbReference>
<reference evidence="3 4" key="1">
    <citation type="submission" date="2017-11" db="EMBL/GenBank/DDBJ databases">
        <title>Genomic Encyclopedia of Archaeal and Bacterial Type Strains, Phase II (KMG-II): From Individual Species to Whole Genera.</title>
        <authorList>
            <person name="Goeker M."/>
        </authorList>
    </citation>
    <scope>NUCLEOTIDE SEQUENCE [LARGE SCALE GENOMIC DNA]</scope>
    <source>
        <strain evidence="3 4">DSM 22413</strain>
    </source>
</reference>
<dbReference type="PANTHER" id="PTHR35526">
    <property type="entry name" value="ANTI-SIGMA-F FACTOR RSBW-RELATED"/>
    <property type="match status" value="1"/>
</dbReference>
<dbReference type="GO" id="GO:0004674">
    <property type="term" value="F:protein serine/threonine kinase activity"/>
    <property type="evidence" value="ECO:0007669"/>
    <property type="project" value="UniProtKB-KW"/>
</dbReference>
<gene>
    <name evidence="3" type="ORF">CLV34_0294</name>
</gene>
<dbReference type="AlphaFoldDB" id="A0A2M8WU76"/>
<dbReference type="Proteomes" id="UP000231586">
    <property type="component" value="Unassembled WGS sequence"/>
</dbReference>
<keyword evidence="4" id="KW-1185">Reference proteome</keyword>
<feature type="domain" description="Histidine kinase/HSP90-like ATPase" evidence="2">
    <location>
        <begin position="22"/>
        <end position="133"/>
    </location>
</feature>
<accession>A0A2M8WU76</accession>
<organism evidence="3 4">
    <name type="scientific">Luteimicrobium subarcticum</name>
    <dbReference type="NCBI Taxonomy" id="620910"/>
    <lineage>
        <taxon>Bacteria</taxon>
        <taxon>Bacillati</taxon>
        <taxon>Actinomycetota</taxon>
        <taxon>Actinomycetes</taxon>
        <taxon>Micrococcales</taxon>
        <taxon>Luteimicrobium</taxon>
    </lineage>
</organism>
<dbReference type="InterPro" id="IPR003594">
    <property type="entry name" value="HATPase_dom"/>
</dbReference>
<dbReference type="Gene3D" id="3.30.565.10">
    <property type="entry name" value="Histidine kinase-like ATPase, C-terminal domain"/>
    <property type="match status" value="1"/>
</dbReference>
<dbReference type="InterPro" id="IPR036890">
    <property type="entry name" value="HATPase_C_sf"/>
</dbReference>
<proteinExistence type="predicted"/>
<keyword evidence="1" id="KW-0723">Serine/threonine-protein kinase</keyword>
<evidence type="ECO:0000313" key="3">
    <source>
        <dbReference type="EMBL" id="PJI94458.1"/>
    </source>
</evidence>
<dbReference type="PANTHER" id="PTHR35526:SF3">
    <property type="entry name" value="ANTI-SIGMA-F FACTOR RSBW"/>
    <property type="match status" value="1"/>
</dbReference>
<dbReference type="SUPFAM" id="SSF55874">
    <property type="entry name" value="ATPase domain of HSP90 chaperone/DNA topoisomerase II/histidine kinase"/>
    <property type="match status" value="1"/>
</dbReference>
<dbReference type="OrthoDB" id="3297757at2"/>